<feature type="transmembrane region" description="Helical" evidence="1">
    <location>
        <begin position="78"/>
        <end position="98"/>
    </location>
</feature>
<evidence type="ECO:0000313" key="2">
    <source>
        <dbReference type="EMBL" id="RKQ13559.1"/>
    </source>
</evidence>
<feature type="transmembrane region" description="Helical" evidence="1">
    <location>
        <begin position="119"/>
        <end position="144"/>
    </location>
</feature>
<feature type="transmembrane region" description="Helical" evidence="1">
    <location>
        <begin position="40"/>
        <end position="58"/>
    </location>
</feature>
<keyword evidence="1" id="KW-0472">Membrane</keyword>
<evidence type="ECO:0000313" key="3">
    <source>
        <dbReference type="Proteomes" id="UP000281813"/>
    </source>
</evidence>
<keyword evidence="1" id="KW-1133">Transmembrane helix</keyword>
<keyword evidence="3" id="KW-1185">Reference proteome</keyword>
<feature type="transmembrane region" description="Helical" evidence="1">
    <location>
        <begin position="384"/>
        <end position="406"/>
    </location>
</feature>
<name>A0A494YTT5_9BACI</name>
<feature type="transmembrane region" description="Helical" evidence="1">
    <location>
        <begin position="195"/>
        <end position="216"/>
    </location>
</feature>
<proteinExistence type="predicted"/>
<sequence length="408" mass="44993">MYANKLPRIVGLTILGISFVISLGSEMGLLTIVEGIRRNIAILVLILLASFITIPLRLSGYLEKIVSLMTMLRSNLDRAFFCLLSILFVLAPILNVGAIRVTQDLVKDIDFKPKFLTKAYVNGYLSAIVWSPYFATVAIVLYLFEVNLNSYILIGLTFGIIQIIIGYLLFHFHRGEVSVDEVAVTVEPSEDIRNLYWVTGKLFLIILVGIGLLIFLEYITPLSMLLLVSISAVVIPLSFGVLTGQMKQTLSEMKHHISNLNRSCNEIVLFLSAGILGSALENTVFSEALDTLFLAIAQISTLLFGITVILIVIFFTVIGVHQIIIVPLLITQVNPEIIGISPLALAFVFILAWGVSVALSPISATNLLVSNMLKAKWWQVGFKWNGAYVLTSTFVGLTIFIVIQLLTI</sequence>
<dbReference type="AlphaFoldDB" id="A0A494YTT5"/>
<feature type="transmembrane region" description="Helical" evidence="1">
    <location>
        <begin position="12"/>
        <end position="33"/>
    </location>
</feature>
<dbReference type="Proteomes" id="UP000281813">
    <property type="component" value="Unassembled WGS sequence"/>
</dbReference>
<evidence type="ECO:0000256" key="1">
    <source>
        <dbReference type="SAM" id="Phobius"/>
    </source>
</evidence>
<keyword evidence="1" id="KW-0812">Transmembrane</keyword>
<feature type="transmembrane region" description="Helical" evidence="1">
    <location>
        <begin position="337"/>
        <end position="364"/>
    </location>
</feature>
<evidence type="ECO:0008006" key="4">
    <source>
        <dbReference type="Google" id="ProtNLM"/>
    </source>
</evidence>
<feature type="transmembrane region" description="Helical" evidence="1">
    <location>
        <begin position="292"/>
        <end position="325"/>
    </location>
</feature>
<organism evidence="2 3">
    <name type="scientific">Oceanobacillus bengalensis</name>
    <dbReference type="NCBI Taxonomy" id="1435466"/>
    <lineage>
        <taxon>Bacteria</taxon>
        <taxon>Bacillati</taxon>
        <taxon>Bacillota</taxon>
        <taxon>Bacilli</taxon>
        <taxon>Bacillales</taxon>
        <taxon>Bacillaceae</taxon>
        <taxon>Oceanobacillus</taxon>
    </lineage>
</organism>
<dbReference type="EMBL" id="RBZO01000029">
    <property type="protein sequence ID" value="RKQ13559.1"/>
    <property type="molecule type" value="Genomic_DNA"/>
</dbReference>
<protein>
    <recommendedName>
        <fullName evidence="4">C4-dicarboxylate ABC transporter</fullName>
    </recommendedName>
</protein>
<feature type="transmembrane region" description="Helical" evidence="1">
    <location>
        <begin position="150"/>
        <end position="170"/>
    </location>
</feature>
<comment type="caution">
    <text evidence="2">The sequence shown here is derived from an EMBL/GenBank/DDBJ whole genome shotgun (WGS) entry which is preliminary data.</text>
</comment>
<gene>
    <name evidence="2" type="ORF">D8M05_15830</name>
</gene>
<feature type="transmembrane region" description="Helical" evidence="1">
    <location>
        <begin position="222"/>
        <end position="242"/>
    </location>
</feature>
<accession>A0A494YTT5</accession>
<feature type="transmembrane region" description="Helical" evidence="1">
    <location>
        <begin position="263"/>
        <end position="280"/>
    </location>
</feature>
<reference evidence="2 3" key="1">
    <citation type="journal article" date="2015" name="Antonie Van Leeuwenhoek">
        <title>Oceanobacillus bengalensis sp. nov., a bacterium isolated from seawater of the Bay of Bengal.</title>
        <authorList>
            <person name="Yongchang O."/>
            <person name="Xiang W."/>
            <person name="Wang G."/>
        </authorList>
    </citation>
    <scope>NUCLEOTIDE SEQUENCE [LARGE SCALE GENOMIC DNA]</scope>
    <source>
        <strain evidence="2 3">MCCC 1K00260</strain>
    </source>
</reference>